<comment type="caution">
    <text evidence="3">The sequence shown here is derived from an EMBL/GenBank/DDBJ whole genome shotgun (WGS) entry which is preliminary data.</text>
</comment>
<sequence length="101" mass="10486">MRSVLFRLCLIGAMAWSAGTVATRADDAPAKPPEPPAPSQPIAPDNSILAFVAANPDCSELTDECIICAVVSGKAMCSTPGISCVKKDVRCTSTKPPTPKQ</sequence>
<dbReference type="Proteomes" id="UP001156882">
    <property type="component" value="Unassembled WGS sequence"/>
</dbReference>
<protein>
    <submittedName>
        <fullName evidence="3">Uncharacterized protein</fullName>
    </submittedName>
</protein>
<feature type="chain" id="PRO_5046418157" evidence="2">
    <location>
        <begin position="26"/>
        <end position="101"/>
    </location>
</feature>
<keyword evidence="2" id="KW-0732">Signal</keyword>
<reference evidence="4" key="1">
    <citation type="journal article" date="2019" name="Int. J. Syst. Evol. Microbiol.">
        <title>The Global Catalogue of Microorganisms (GCM) 10K type strain sequencing project: providing services to taxonomists for standard genome sequencing and annotation.</title>
        <authorList>
            <consortium name="The Broad Institute Genomics Platform"/>
            <consortium name="The Broad Institute Genome Sequencing Center for Infectious Disease"/>
            <person name="Wu L."/>
            <person name="Ma J."/>
        </authorList>
    </citation>
    <scope>NUCLEOTIDE SEQUENCE [LARGE SCALE GENOMIC DNA]</scope>
    <source>
        <strain evidence="4">NBRC 101365</strain>
    </source>
</reference>
<evidence type="ECO:0000256" key="1">
    <source>
        <dbReference type="SAM" id="MobiDB-lite"/>
    </source>
</evidence>
<evidence type="ECO:0000256" key="2">
    <source>
        <dbReference type="SAM" id="SignalP"/>
    </source>
</evidence>
<name>A0ABQ6CTA5_9HYPH</name>
<organism evidence="3 4">
    <name type="scientific">Labrys miyagiensis</name>
    <dbReference type="NCBI Taxonomy" id="346912"/>
    <lineage>
        <taxon>Bacteria</taxon>
        <taxon>Pseudomonadati</taxon>
        <taxon>Pseudomonadota</taxon>
        <taxon>Alphaproteobacteria</taxon>
        <taxon>Hyphomicrobiales</taxon>
        <taxon>Xanthobacteraceae</taxon>
        <taxon>Labrys</taxon>
    </lineage>
</organism>
<feature type="region of interest" description="Disordered" evidence="1">
    <location>
        <begin position="23"/>
        <end position="44"/>
    </location>
</feature>
<accession>A0ABQ6CTA5</accession>
<dbReference type="EMBL" id="BSPC01000076">
    <property type="protein sequence ID" value="GLS23566.1"/>
    <property type="molecule type" value="Genomic_DNA"/>
</dbReference>
<dbReference type="RefSeq" id="WP_284316501.1">
    <property type="nucleotide sequence ID" value="NZ_BSPC01000076.1"/>
</dbReference>
<gene>
    <name evidence="3" type="ORF">GCM10007874_65870</name>
</gene>
<evidence type="ECO:0000313" key="4">
    <source>
        <dbReference type="Proteomes" id="UP001156882"/>
    </source>
</evidence>
<feature type="signal peptide" evidence="2">
    <location>
        <begin position="1"/>
        <end position="25"/>
    </location>
</feature>
<proteinExistence type="predicted"/>
<keyword evidence="4" id="KW-1185">Reference proteome</keyword>
<evidence type="ECO:0000313" key="3">
    <source>
        <dbReference type="EMBL" id="GLS23566.1"/>
    </source>
</evidence>
<feature type="compositionally biased region" description="Pro residues" evidence="1">
    <location>
        <begin position="30"/>
        <end position="41"/>
    </location>
</feature>